<dbReference type="Pfam" id="PF04055">
    <property type="entry name" value="Radical_SAM"/>
    <property type="match status" value="1"/>
</dbReference>
<dbReference type="PANTHER" id="PTHR43409">
    <property type="entry name" value="ANAEROBIC MAGNESIUM-PROTOPORPHYRIN IX MONOMETHYL ESTER CYCLASE-RELATED"/>
    <property type="match status" value="1"/>
</dbReference>
<dbReference type="InterPro" id="IPR058240">
    <property type="entry name" value="rSAM_sf"/>
</dbReference>
<comment type="cofactor">
    <cofactor evidence="1">
        <name>[4Fe-4S] cluster</name>
        <dbReference type="ChEBI" id="CHEBI:49883"/>
    </cofactor>
</comment>
<keyword evidence="4" id="KW-0408">Iron</keyword>
<dbReference type="PROSITE" id="PS51918">
    <property type="entry name" value="RADICAL_SAM"/>
    <property type="match status" value="1"/>
</dbReference>
<dbReference type="SFLD" id="SFLDS00029">
    <property type="entry name" value="Radical_SAM"/>
    <property type="match status" value="1"/>
</dbReference>
<dbReference type="InterPro" id="IPR023404">
    <property type="entry name" value="rSAM_horseshoe"/>
</dbReference>
<keyword evidence="3" id="KW-0479">Metal-binding</keyword>
<dbReference type="Pfam" id="PF02310">
    <property type="entry name" value="B12-binding"/>
    <property type="match status" value="1"/>
</dbReference>
<evidence type="ECO:0000256" key="2">
    <source>
        <dbReference type="ARBA" id="ARBA00022691"/>
    </source>
</evidence>
<comment type="caution">
    <text evidence="8">The sequence shown here is derived from an EMBL/GenBank/DDBJ whole genome shotgun (WGS) entry which is preliminary data.</text>
</comment>
<evidence type="ECO:0000259" key="7">
    <source>
        <dbReference type="PROSITE" id="PS51918"/>
    </source>
</evidence>
<dbReference type="InterPro" id="IPR006638">
    <property type="entry name" value="Elp3/MiaA/NifB-like_rSAM"/>
</dbReference>
<reference evidence="9" key="1">
    <citation type="submission" date="2017-09" db="EMBL/GenBank/DDBJ databases">
        <title>Depth-based differentiation of microbial function through sediment-hosted aquifers and enrichment of novel symbionts in the deep terrestrial subsurface.</title>
        <authorList>
            <person name="Probst A.J."/>
            <person name="Ladd B."/>
            <person name="Jarett J.K."/>
            <person name="Geller-Mcgrath D.E."/>
            <person name="Sieber C.M.K."/>
            <person name="Emerson J.B."/>
            <person name="Anantharaman K."/>
            <person name="Thomas B.C."/>
            <person name="Malmstrom R."/>
            <person name="Stieglmeier M."/>
            <person name="Klingl A."/>
            <person name="Woyke T."/>
            <person name="Ryan C.M."/>
            <person name="Banfield J.F."/>
        </authorList>
    </citation>
    <scope>NUCLEOTIDE SEQUENCE [LARGE SCALE GENOMIC DNA]</scope>
</reference>
<feature type="domain" description="Radical SAM core" evidence="7">
    <location>
        <begin position="192"/>
        <end position="421"/>
    </location>
</feature>
<dbReference type="GO" id="GO:0031419">
    <property type="term" value="F:cobalamin binding"/>
    <property type="evidence" value="ECO:0007669"/>
    <property type="project" value="InterPro"/>
</dbReference>
<dbReference type="GO" id="GO:0003824">
    <property type="term" value="F:catalytic activity"/>
    <property type="evidence" value="ECO:0007669"/>
    <property type="project" value="InterPro"/>
</dbReference>
<dbReference type="SFLD" id="SFLDG01082">
    <property type="entry name" value="B12-binding_domain_containing"/>
    <property type="match status" value="1"/>
</dbReference>
<evidence type="ECO:0000313" key="8">
    <source>
        <dbReference type="EMBL" id="PIU47205.1"/>
    </source>
</evidence>
<dbReference type="GO" id="GO:0046872">
    <property type="term" value="F:metal ion binding"/>
    <property type="evidence" value="ECO:0007669"/>
    <property type="project" value="UniProtKB-KW"/>
</dbReference>
<dbReference type="InterPro" id="IPR034466">
    <property type="entry name" value="Methyltransferase_Class_B"/>
</dbReference>
<accession>A0A2M6Z4E2</accession>
<evidence type="ECO:0000256" key="5">
    <source>
        <dbReference type="ARBA" id="ARBA00023014"/>
    </source>
</evidence>
<feature type="domain" description="B12-binding" evidence="6">
    <location>
        <begin position="13"/>
        <end position="149"/>
    </location>
</feature>
<organism evidence="8 9">
    <name type="scientific">bacterium (Candidatus Gribaldobacteria) CG07_land_8_20_14_0_80_33_18</name>
    <dbReference type="NCBI Taxonomy" id="2014272"/>
    <lineage>
        <taxon>Bacteria</taxon>
        <taxon>Candidatus Gribaldobacteria</taxon>
    </lineage>
</organism>
<evidence type="ECO:0000256" key="4">
    <source>
        <dbReference type="ARBA" id="ARBA00023004"/>
    </source>
</evidence>
<dbReference type="Gene3D" id="3.40.50.280">
    <property type="entry name" value="Cobalamin-binding domain"/>
    <property type="match status" value="1"/>
</dbReference>
<evidence type="ECO:0000256" key="1">
    <source>
        <dbReference type="ARBA" id="ARBA00001966"/>
    </source>
</evidence>
<evidence type="ECO:0000259" key="6">
    <source>
        <dbReference type="PROSITE" id="PS51332"/>
    </source>
</evidence>
<dbReference type="AlphaFoldDB" id="A0A2M6Z4E2"/>
<dbReference type="PROSITE" id="PS51332">
    <property type="entry name" value="B12_BINDING"/>
    <property type="match status" value="1"/>
</dbReference>
<name>A0A2M6Z4E2_9BACT</name>
<sequence>MNGILQSNLLNMRITFVYPDLATDDPTYTGYFHHGIASLSAVLKKAGHRTSLIQLLKKISEEEFQEKVKALNPDLIGFSSTAHVFPFVKKYAKAAKKVTSAPIICGGVHPTVCPEEVIKDESIDMICRGEGDLAMVELCQKMESGQPIENVKNIWLKKGERIFRNELRALITNLDELPFPDREIYDYPLLNLEKRGIGTFMFSRGCPYQCTFCCESTLRKLYSNSQYYHRTRSPRTVIAEIKETVKKYPFIKFVRFDDDLLFVRKDWVKEFVPLYKKEINLPFSSDIRVNLMTENLLSLLKEAGGYLLRIGVESGDDFILKEVLNKGITVEQIKKAFKTARQKGFKTQAYNMVGLPGEGPKEILETIKLNAEINPNLSVVSIFYPYKGTFLYELCVQKRYLKEEDAEVPQNYYSYSVLSLPTIGREQISFFFHYFHLLKKFYSFLFKIPFSRPLVFLADKILSFRYAPELINAIFNPLRVMKRKVFKILKKEVKQDTEAISK</sequence>
<dbReference type="SUPFAM" id="SSF52242">
    <property type="entry name" value="Cobalamin (vitamin B12)-binding domain"/>
    <property type="match status" value="1"/>
</dbReference>
<dbReference type="EMBL" id="PEWP01000010">
    <property type="protein sequence ID" value="PIU47205.1"/>
    <property type="molecule type" value="Genomic_DNA"/>
</dbReference>
<dbReference type="Gene3D" id="3.80.30.20">
    <property type="entry name" value="tm_1862 like domain"/>
    <property type="match status" value="1"/>
</dbReference>
<dbReference type="SFLD" id="SFLDG01123">
    <property type="entry name" value="methyltransferase_(Class_B)"/>
    <property type="match status" value="1"/>
</dbReference>
<gene>
    <name evidence="8" type="ORF">COS93_00460</name>
</gene>
<dbReference type="InterPro" id="IPR051198">
    <property type="entry name" value="BchE-like"/>
</dbReference>
<dbReference type="InterPro" id="IPR007197">
    <property type="entry name" value="rSAM"/>
</dbReference>
<dbReference type="CDD" id="cd01335">
    <property type="entry name" value="Radical_SAM"/>
    <property type="match status" value="1"/>
</dbReference>
<evidence type="ECO:0000256" key="3">
    <source>
        <dbReference type="ARBA" id="ARBA00022723"/>
    </source>
</evidence>
<evidence type="ECO:0000313" key="9">
    <source>
        <dbReference type="Proteomes" id="UP000228777"/>
    </source>
</evidence>
<dbReference type="Proteomes" id="UP000228777">
    <property type="component" value="Unassembled WGS sequence"/>
</dbReference>
<keyword evidence="5" id="KW-0411">Iron-sulfur</keyword>
<dbReference type="GO" id="GO:0051539">
    <property type="term" value="F:4 iron, 4 sulfur cluster binding"/>
    <property type="evidence" value="ECO:0007669"/>
    <property type="project" value="UniProtKB-KW"/>
</dbReference>
<dbReference type="SUPFAM" id="SSF102114">
    <property type="entry name" value="Radical SAM enzymes"/>
    <property type="match status" value="1"/>
</dbReference>
<dbReference type="InterPro" id="IPR006158">
    <property type="entry name" value="Cobalamin-bd"/>
</dbReference>
<protein>
    <submittedName>
        <fullName evidence="8">Uncharacterized protein</fullName>
    </submittedName>
</protein>
<proteinExistence type="predicted"/>
<keyword evidence="2" id="KW-0949">S-adenosyl-L-methionine</keyword>
<dbReference type="SMART" id="SM00729">
    <property type="entry name" value="Elp3"/>
    <property type="match status" value="1"/>
</dbReference>
<dbReference type="InterPro" id="IPR036724">
    <property type="entry name" value="Cobalamin-bd_sf"/>
</dbReference>